<protein>
    <submittedName>
        <fullName evidence="2">Uncharacterized protein</fullName>
    </submittedName>
</protein>
<sequence length="65" mass="7480">MLYGYILIACLTMVLLGYSIGRRIGIKEGRERAKNHAIIELKLDYYNNKKCPICLNNSVNKNSFK</sequence>
<keyword evidence="1" id="KW-0472">Membrane</keyword>
<dbReference type="Proteomes" id="UP000198304">
    <property type="component" value="Unassembled WGS sequence"/>
</dbReference>
<evidence type="ECO:0000313" key="2">
    <source>
        <dbReference type="EMBL" id="SNR87953.1"/>
    </source>
</evidence>
<keyword evidence="3" id="KW-1185">Reference proteome</keyword>
<organism evidence="2 3">
    <name type="scientific">Anaerovirgula multivorans</name>
    <dbReference type="NCBI Taxonomy" id="312168"/>
    <lineage>
        <taxon>Bacteria</taxon>
        <taxon>Bacillati</taxon>
        <taxon>Bacillota</taxon>
        <taxon>Clostridia</taxon>
        <taxon>Peptostreptococcales</taxon>
        <taxon>Natronincolaceae</taxon>
        <taxon>Anaerovirgula</taxon>
    </lineage>
</organism>
<dbReference type="RefSeq" id="WP_089280982.1">
    <property type="nucleotide sequence ID" value="NZ_FZOJ01000001.1"/>
</dbReference>
<feature type="transmembrane region" description="Helical" evidence="1">
    <location>
        <begin position="6"/>
        <end position="25"/>
    </location>
</feature>
<gene>
    <name evidence="2" type="ORF">SAMN05446037_1001193</name>
</gene>
<evidence type="ECO:0000256" key="1">
    <source>
        <dbReference type="SAM" id="Phobius"/>
    </source>
</evidence>
<reference evidence="2 3" key="1">
    <citation type="submission" date="2017-06" db="EMBL/GenBank/DDBJ databases">
        <authorList>
            <person name="Kim H.J."/>
            <person name="Triplett B.A."/>
        </authorList>
    </citation>
    <scope>NUCLEOTIDE SEQUENCE [LARGE SCALE GENOMIC DNA]</scope>
    <source>
        <strain evidence="2 3">SCA</strain>
    </source>
</reference>
<proteinExistence type="predicted"/>
<dbReference type="EMBL" id="FZOJ01000001">
    <property type="protein sequence ID" value="SNR87953.1"/>
    <property type="molecule type" value="Genomic_DNA"/>
</dbReference>
<keyword evidence="1" id="KW-0812">Transmembrane</keyword>
<dbReference type="AlphaFoldDB" id="A0A238ZZ82"/>
<evidence type="ECO:0000313" key="3">
    <source>
        <dbReference type="Proteomes" id="UP000198304"/>
    </source>
</evidence>
<name>A0A238ZZ82_9FIRM</name>
<accession>A0A238ZZ82</accession>
<dbReference type="OrthoDB" id="2382413at2"/>
<keyword evidence="1" id="KW-1133">Transmembrane helix</keyword>